<feature type="compositionally biased region" description="Polar residues" evidence="2">
    <location>
        <begin position="639"/>
        <end position="653"/>
    </location>
</feature>
<dbReference type="STRING" id="915059.NH26_19275"/>
<feature type="coiled-coil region" evidence="1">
    <location>
        <begin position="412"/>
        <end position="462"/>
    </location>
</feature>
<feature type="compositionally biased region" description="Low complexity" evidence="2">
    <location>
        <begin position="903"/>
        <end position="918"/>
    </location>
</feature>
<protein>
    <recommendedName>
        <fullName evidence="5">Caspase family p20 domain-containing protein</fullName>
    </recommendedName>
</protein>
<comment type="caution">
    <text evidence="3">The sequence shown here is derived from an EMBL/GenBank/DDBJ whole genome shotgun (WGS) entry which is preliminary data.</text>
</comment>
<keyword evidence="4" id="KW-1185">Reference proteome</keyword>
<feature type="compositionally biased region" description="Basic and acidic residues" evidence="2">
    <location>
        <begin position="656"/>
        <end position="671"/>
    </location>
</feature>
<feature type="region of interest" description="Disordered" evidence="2">
    <location>
        <begin position="632"/>
        <end position="671"/>
    </location>
</feature>
<evidence type="ECO:0008006" key="5">
    <source>
        <dbReference type="Google" id="ProtNLM"/>
    </source>
</evidence>
<evidence type="ECO:0000256" key="1">
    <source>
        <dbReference type="SAM" id="Coils"/>
    </source>
</evidence>
<feature type="region of interest" description="Disordered" evidence="2">
    <location>
        <begin position="720"/>
        <end position="749"/>
    </location>
</feature>
<keyword evidence="1" id="KW-0175">Coiled coil</keyword>
<evidence type="ECO:0000256" key="2">
    <source>
        <dbReference type="SAM" id="MobiDB-lite"/>
    </source>
</evidence>
<evidence type="ECO:0000313" key="4">
    <source>
        <dbReference type="Proteomes" id="UP000179797"/>
    </source>
</evidence>
<reference evidence="3 4" key="1">
    <citation type="journal article" date="2012" name="Int. J. Syst. Evol. Microbiol.">
        <title>Flammeovirga pacifica sp. nov., isolated from deep-sea sediment.</title>
        <authorList>
            <person name="Xu H."/>
            <person name="Fu Y."/>
            <person name="Yang N."/>
            <person name="Ding Z."/>
            <person name="Lai Q."/>
            <person name="Zeng R."/>
        </authorList>
    </citation>
    <scope>NUCLEOTIDE SEQUENCE [LARGE SCALE GENOMIC DNA]</scope>
    <source>
        <strain evidence="4">DSM 24597 / LMG 26175 / WPAGA1</strain>
    </source>
</reference>
<feature type="region of interest" description="Disordered" evidence="2">
    <location>
        <begin position="900"/>
        <end position="923"/>
    </location>
</feature>
<organism evidence="3 4">
    <name type="scientific">Flammeovirga pacifica</name>
    <dbReference type="NCBI Taxonomy" id="915059"/>
    <lineage>
        <taxon>Bacteria</taxon>
        <taxon>Pseudomonadati</taxon>
        <taxon>Bacteroidota</taxon>
        <taxon>Cytophagia</taxon>
        <taxon>Cytophagales</taxon>
        <taxon>Flammeovirgaceae</taxon>
        <taxon>Flammeovirga</taxon>
    </lineage>
</organism>
<accession>A0A1S1Z5H9</accession>
<dbReference type="EMBL" id="JRYR02000001">
    <property type="protein sequence ID" value="OHX68335.1"/>
    <property type="molecule type" value="Genomic_DNA"/>
</dbReference>
<dbReference type="AlphaFoldDB" id="A0A1S1Z5H9"/>
<dbReference type="Proteomes" id="UP000179797">
    <property type="component" value="Unassembled WGS sequence"/>
</dbReference>
<proteinExistence type="predicted"/>
<evidence type="ECO:0000313" key="3">
    <source>
        <dbReference type="EMBL" id="OHX68335.1"/>
    </source>
</evidence>
<sequence>MPLMFDSSKSRAILIGIGTFLKDDQLQRREHVYKDISLLRETLTDQQILGLNEKDIISLVDSEGNTMIKERVAEIADTTEDTLIFFYSGYLIERRGKLILSSPHTTIQQCHINGIPLNEIVELINESKAKRAFIILDAEYRKAQTFGDKFEELSVKTIEELMPFGPNKSFILSEFNKENSTKSIAAGLTDIFQLGVEKESEVLTVADLKNHFSSTVGLEETLFLSDKSEESPISLNKRFSITKKLRVDIDKCFQEKRFNDALPLLKEGIVNYENDEEFNNLAAFIETLQQAEHMYLTQSYIAAKERFTAAYEIRNEDVAKDGIVKSLEKIAIDQFDRKDFVASKATYKQLSDLTPENAAYKQRIEYCDTELNFANWVDLGDKAYFENQFNEAKDYYSKALEHRNDPVVARRKQECENVLLRENELREEVRKEIEAEFGQKINNQLTEEIKSKESQLEADLREKIKQELITELQPQTKEEVTKELEDNIWKKTAVWNSIEGYQFYLSMFPEGKYINKAHQRIEQINNTVVTEKIKEQKDIAPTVSVDPPKVTPIVEELGIDRALLMDLRMEPIEEVLAKIEEAKGLKGELLLWTETDRLIFNKKLESKPQKEATPLPVSELDLVMDEAIREVEDEKNGASVENTPSENTATLSDVTVEEHPQTDEIEEQKIEESPIQVTEISADSFSLEEAQQLSDSAIEKEENSNIESEIIENTFEETIDTSEEISSETETTEDAPSTTEDDVENMSEEDLWRRAETFNSKDSYLEYIKYSKTADQIAEAYYRINKIDQGEIPEVTLSTPIPTPTIVEPKVEEDITEVESVIEEFVSEPTETVEEVINTEDNTSETSPTFSEGLNEEDLWSTASKINTVDSYKEYLARTEENSYLADAYSRINTIQNSEEVEVSSIETTEPTPTFEEPTSTEEEVPAIIDEIATEEIEEITLEEESTEEVSFGSEVTSQIEDNFQETTDQTPVELVEDTVESDPEEEKLWIDTCNENTLGAYFNYLNVTTKKVYWKEAKEKIKNLKNDSQVKEEDDWKKAQKIDTAEGYKSYIRKYPLGNFYAAAMMRLEKLEK</sequence>
<gene>
    <name evidence="3" type="ORF">NH26_19275</name>
</gene>
<name>A0A1S1Z5H9_FLAPC</name>